<reference evidence="10" key="1">
    <citation type="submission" date="2022-01" db="EMBL/GenBank/DDBJ databases">
        <authorList>
            <person name="Criscuolo A."/>
        </authorList>
    </citation>
    <scope>NUCLEOTIDE SEQUENCE</scope>
    <source>
        <strain evidence="10">CIP111891</strain>
    </source>
</reference>
<feature type="domain" description="HAMP" evidence="9">
    <location>
        <begin position="328"/>
        <end position="381"/>
    </location>
</feature>
<keyword evidence="3 7" id="KW-0472">Membrane</keyword>
<keyword evidence="2" id="KW-1003">Cell membrane</keyword>
<keyword evidence="4 6" id="KW-0807">Transducer</keyword>
<protein>
    <recommendedName>
        <fullName evidence="12">Methyl-accepting chemotaxis protein</fullName>
    </recommendedName>
</protein>
<feature type="transmembrane region" description="Helical" evidence="7">
    <location>
        <begin position="309"/>
        <end position="331"/>
    </location>
</feature>
<comment type="subcellular location">
    <subcellularLocation>
        <location evidence="1">Cell membrane</location>
    </subcellularLocation>
</comment>
<dbReference type="RefSeq" id="WP_236284278.1">
    <property type="nucleotide sequence ID" value="NZ_CAKMMW010000001.1"/>
</dbReference>
<accession>A0ABN8FZU9</accession>
<keyword evidence="7" id="KW-0812">Transmembrane</keyword>
<dbReference type="Pfam" id="PF00672">
    <property type="entry name" value="HAMP"/>
    <property type="match status" value="1"/>
</dbReference>
<dbReference type="CDD" id="cd06225">
    <property type="entry name" value="HAMP"/>
    <property type="match status" value="1"/>
</dbReference>
<evidence type="ECO:0000256" key="1">
    <source>
        <dbReference type="ARBA" id="ARBA00004236"/>
    </source>
</evidence>
<dbReference type="PANTHER" id="PTHR32089">
    <property type="entry name" value="METHYL-ACCEPTING CHEMOTAXIS PROTEIN MCPB"/>
    <property type="match status" value="1"/>
</dbReference>
<gene>
    <name evidence="10" type="ORF">PAECIP111891_00440</name>
</gene>
<evidence type="ECO:0000256" key="5">
    <source>
        <dbReference type="ARBA" id="ARBA00029447"/>
    </source>
</evidence>
<dbReference type="CDD" id="cd18774">
    <property type="entry name" value="PDC2_HK_sensor"/>
    <property type="match status" value="1"/>
</dbReference>
<proteinExistence type="inferred from homology"/>
<dbReference type="PROSITE" id="PS50111">
    <property type="entry name" value="CHEMOTAXIS_TRANSDUC_2"/>
    <property type="match status" value="1"/>
</dbReference>
<evidence type="ECO:0000256" key="4">
    <source>
        <dbReference type="ARBA" id="ARBA00023224"/>
    </source>
</evidence>
<dbReference type="InterPro" id="IPR003660">
    <property type="entry name" value="HAMP_dom"/>
</dbReference>
<feature type="transmembrane region" description="Helical" evidence="7">
    <location>
        <begin position="21"/>
        <end position="41"/>
    </location>
</feature>
<keyword evidence="11" id="KW-1185">Reference proteome</keyword>
<keyword evidence="7" id="KW-1133">Transmembrane helix</keyword>
<comment type="caution">
    <text evidence="10">The sequence shown here is derived from an EMBL/GenBank/DDBJ whole genome shotgun (WGS) entry which is preliminary data.</text>
</comment>
<dbReference type="Proteomes" id="UP000838821">
    <property type="component" value="Unassembled WGS sequence"/>
</dbReference>
<dbReference type="Gene3D" id="1.10.287.950">
    <property type="entry name" value="Methyl-accepting chemotaxis protein"/>
    <property type="match status" value="1"/>
</dbReference>
<evidence type="ECO:0000256" key="2">
    <source>
        <dbReference type="ARBA" id="ARBA00022475"/>
    </source>
</evidence>
<evidence type="ECO:0008006" key="12">
    <source>
        <dbReference type="Google" id="ProtNLM"/>
    </source>
</evidence>
<feature type="domain" description="Methyl-accepting transducer" evidence="8">
    <location>
        <begin position="400"/>
        <end position="650"/>
    </location>
</feature>
<dbReference type="InterPro" id="IPR004089">
    <property type="entry name" value="MCPsignal_dom"/>
</dbReference>
<evidence type="ECO:0000259" key="9">
    <source>
        <dbReference type="PROSITE" id="PS50885"/>
    </source>
</evidence>
<comment type="similarity">
    <text evidence="5">Belongs to the methyl-accepting chemotaxis (MCP) protein family.</text>
</comment>
<dbReference type="SMART" id="SM00283">
    <property type="entry name" value="MA"/>
    <property type="match status" value="1"/>
</dbReference>
<dbReference type="SMART" id="SM00304">
    <property type="entry name" value="HAMP"/>
    <property type="match status" value="1"/>
</dbReference>
<evidence type="ECO:0000313" key="10">
    <source>
        <dbReference type="EMBL" id="CAH1192780.1"/>
    </source>
</evidence>
<evidence type="ECO:0000256" key="3">
    <source>
        <dbReference type="ARBA" id="ARBA00023136"/>
    </source>
</evidence>
<dbReference type="Gene3D" id="3.30.450.20">
    <property type="entry name" value="PAS domain"/>
    <property type="match status" value="1"/>
</dbReference>
<evidence type="ECO:0000256" key="7">
    <source>
        <dbReference type="SAM" id="Phobius"/>
    </source>
</evidence>
<name>A0ABN8FZU9_9BACL</name>
<evidence type="ECO:0000313" key="11">
    <source>
        <dbReference type="Proteomes" id="UP000838821"/>
    </source>
</evidence>
<dbReference type="SUPFAM" id="SSF58104">
    <property type="entry name" value="Methyl-accepting chemotaxis protein (MCP) signaling domain"/>
    <property type="match status" value="1"/>
</dbReference>
<dbReference type="PROSITE" id="PS50885">
    <property type="entry name" value="HAMP"/>
    <property type="match status" value="1"/>
</dbReference>
<dbReference type="EMBL" id="CAKMMW010000001">
    <property type="protein sequence ID" value="CAH1192780.1"/>
    <property type="molecule type" value="Genomic_DNA"/>
</dbReference>
<dbReference type="PANTHER" id="PTHR32089:SF112">
    <property type="entry name" value="LYSOZYME-LIKE PROTEIN-RELATED"/>
    <property type="match status" value="1"/>
</dbReference>
<evidence type="ECO:0000259" key="8">
    <source>
        <dbReference type="PROSITE" id="PS50111"/>
    </source>
</evidence>
<dbReference type="Pfam" id="PF00015">
    <property type="entry name" value="MCPsignal"/>
    <property type="match status" value="1"/>
</dbReference>
<sequence length="687" mass="75123">MPNITNIARMLFQRPSRSIGTRLFLIFFCSLGVSVIGMGLFSSRIAENAIIDQMKKSSQDLVTTAGEKLDMKQQFYIDLSNQLISDSTFTKNLFQISNAGIGKAELERRASEMRDVFDQLALSDQSIRDITLIPIQTSLDMISTQREGVSPDLRTVSWIQTILSANGKPVWMPVEEKGYLGDSPKPLFAYGRLLGKNNVGSEDFILIVQIEAKVLQTMVNAFKLSDGAETLITTQSGRVILSNNMVSSARDISIPANSTVSGSFIDENMSGDNNLLAYRQSTVSNWSFIAIAPLAELTKSISKIQKMTYLFIGLNILIALMIGLWIVFMVGKPLSHIVKLMRLAADGNLTGRLSVQNRKDEIGQVELAYEQMMENIGALILSSRESVIEVTEFSKRMSSAAEITVISAREIHAATDQIAGGAIDLASNAEESAARMEQMSTSLTDVFSLQHIMAHSAQEVEEVCRTGGNSVHDLLRKAGDTEASFRVVAGKVNSLQASASSVRAILKILKEITNSTKILSLNASIEATRAGASGASFKVIAKEIRQLAERSNASIGQVGQFTDIILQEVESTVGAMSDALPFFQDMNVEVFEVFKLFTRIQEEMEQLLARATDVTLSLDKLNAVQTVLGQAIFEVSAVSQESSASTEQVASLCSTQLTIGEQLLELSTRLNQISGQLERHMSHFHTK</sequence>
<organism evidence="10 11">
    <name type="scientific">Paenibacillus allorhizoplanae</name>
    <dbReference type="NCBI Taxonomy" id="2905648"/>
    <lineage>
        <taxon>Bacteria</taxon>
        <taxon>Bacillati</taxon>
        <taxon>Bacillota</taxon>
        <taxon>Bacilli</taxon>
        <taxon>Bacillales</taxon>
        <taxon>Paenibacillaceae</taxon>
        <taxon>Paenibacillus</taxon>
    </lineage>
</organism>
<evidence type="ECO:0000256" key="6">
    <source>
        <dbReference type="PROSITE-ProRule" id="PRU00284"/>
    </source>
</evidence>